<dbReference type="CDD" id="cd00060">
    <property type="entry name" value="FHA"/>
    <property type="match status" value="1"/>
</dbReference>
<feature type="compositionally biased region" description="Basic and acidic residues" evidence="1">
    <location>
        <begin position="164"/>
        <end position="187"/>
    </location>
</feature>
<dbReference type="Gene3D" id="2.60.200.20">
    <property type="match status" value="1"/>
</dbReference>
<feature type="domain" description="FHA" evidence="3">
    <location>
        <begin position="71"/>
        <end position="122"/>
    </location>
</feature>
<sequence>MNGERIAEKHSLRHEDYLQFGKDGPEVIFRLGWAPEGKQEIPPPPPPIGELEFFSGSDAGRTFLIRGDRPARVGRRADMEVSLNPRGDMMVSGNHCTISYEDGEFIVTDTSRNGTFVNGAPVRHRAYLRDGDVLTLGPGGPRARFRILPPQRDYPNRSGTFPRAHSEEIPTREVSAETLARREREARQALAREPVEGEKDTVFNKEGAQPAQAASSGVSISVAADHPSSARPLEESPAQTPVPGDSNQKSMLRFLKHPVVVLVVAVFVVVFGGIVLLTKLSSASQKTIPQVAGLPDYLAQVSRGADKLHSGGRFTFRLPVGWNVLESGNMVSLESPDKTIAVDYVRDEKLSEESVREILSAKGTKPILVHRSHEGEKQIVSFVGQGPTKCWLALLHIPPQNVPALALIEVESDIFKRLPNQLYALLGIEQFRLQPYPLPNATPTPKAAPTATPTTSPSPAPTSVAVRPSPTSSPSPTPAPTPVLTPSIPPPTVEADQTTSPTVASEVTTDTRTQASSSVGSTKAVQCKTLGLTLNVPESWDFTVDEKEGIVVLRTALGAELRLTRDKKAVKIEDITDAMTQNGWTIYYRNDKGAPLPNSSRRFYAVGLFNENNYVLIGVLPNPDRSSFVIYALREGKSLDECKDEIQQIVLQLAAQSERKKR</sequence>
<organism evidence="4 5">
    <name type="scientific">Sumerlaea chitinivorans</name>
    <dbReference type="NCBI Taxonomy" id="2250252"/>
    <lineage>
        <taxon>Bacteria</taxon>
        <taxon>Candidatus Sumerlaeota</taxon>
        <taxon>Candidatus Sumerlaeia</taxon>
        <taxon>Candidatus Sumerlaeales</taxon>
        <taxon>Candidatus Sumerlaeaceae</taxon>
        <taxon>Candidatus Sumerlaea</taxon>
    </lineage>
</organism>
<dbReference type="PROSITE" id="PS50006">
    <property type="entry name" value="FHA_DOMAIN"/>
    <property type="match status" value="1"/>
</dbReference>
<evidence type="ECO:0000259" key="3">
    <source>
        <dbReference type="PROSITE" id="PS50006"/>
    </source>
</evidence>
<dbReference type="Pfam" id="PF00498">
    <property type="entry name" value="FHA"/>
    <property type="match status" value="1"/>
</dbReference>
<accession>A0A2Z4Y4Q4</accession>
<evidence type="ECO:0000256" key="2">
    <source>
        <dbReference type="SAM" id="Phobius"/>
    </source>
</evidence>
<feature type="compositionally biased region" description="Low complexity" evidence="1">
    <location>
        <begin position="443"/>
        <end position="470"/>
    </location>
</feature>
<dbReference type="AlphaFoldDB" id="A0A2Z4Y4Q4"/>
<reference evidence="4 5" key="1">
    <citation type="submission" date="2018-05" db="EMBL/GenBank/DDBJ databases">
        <title>A metagenomic window into the 2 km-deep terrestrial subsurface aquifer revealed taxonomically and functionally diverse microbial community comprising novel uncultured bacterial lineages.</title>
        <authorList>
            <person name="Kadnikov V.V."/>
            <person name="Mardanov A.V."/>
            <person name="Beletsky A.V."/>
            <person name="Banks D."/>
            <person name="Pimenov N.V."/>
            <person name="Frank Y.A."/>
            <person name="Karnachuk O.V."/>
            <person name="Ravin N.V."/>
        </authorList>
    </citation>
    <scope>NUCLEOTIDE SEQUENCE [LARGE SCALE GENOMIC DNA]</scope>
    <source>
        <strain evidence="4">BY</strain>
    </source>
</reference>
<dbReference type="KEGG" id="schv:BRCON_1169"/>
<evidence type="ECO:0000313" key="5">
    <source>
        <dbReference type="Proteomes" id="UP000262583"/>
    </source>
</evidence>
<dbReference type="InterPro" id="IPR008984">
    <property type="entry name" value="SMAD_FHA_dom_sf"/>
</dbReference>
<dbReference type="SMART" id="SM00240">
    <property type="entry name" value="FHA"/>
    <property type="match status" value="1"/>
</dbReference>
<feature type="compositionally biased region" description="Pro residues" evidence="1">
    <location>
        <begin position="471"/>
        <end position="492"/>
    </location>
</feature>
<protein>
    <submittedName>
        <fullName evidence="4">Outer membrane autotransporter barrel</fullName>
    </submittedName>
</protein>
<evidence type="ECO:0000313" key="4">
    <source>
        <dbReference type="EMBL" id="AXA35946.1"/>
    </source>
</evidence>
<feature type="compositionally biased region" description="Low complexity" evidence="1">
    <location>
        <begin position="211"/>
        <end position="224"/>
    </location>
</feature>
<gene>
    <name evidence="4" type="ORF">BRCON_1169</name>
</gene>
<evidence type="ECO:0000256" key="1">
    <source>
        <dbReference type="SAM" id="MobiDB-lite"/>
    </source>
</evidence>
<dbReference type="InterPro" id="IPR000253">
    <property type="entry name" value="FHA_dom"/>
</dbReference>
<feature type="region of interest" description="Disordered" evidence="1">
    <location>
        <begin position="437"/>
        <end position="522"/>
    </location>
</feature>
<keyword evidence="2" id="KW-1133">Transmembrane helix</keyword>
<dbReference type="Proteomes" id="UP000262583">
    <property type="component" value="Chromosome"/>
</dbReference>
<keyword evidence="2" id="KW-0472">Membrane</keyword>
<dbReference type="SUPFAM" id="SSF49879">
    <property type="entry name" value="SMAD/FHA domain"/>
    <property type="match status" value="1"/>
</dbReference>
<feature type="compositionally biased region" description="Basic and acidic residues" evidence="1">
    <location>
        <begin position="193"/>
        <end position="203"/>
    </location>
</feature>
<dbReference type="PANTHER" id="PTHR48148">
    <property type="entry name" value="KERATINOCYTE PROLINE-RICH PROTEIN"/>
    <property type="match status" value="1"/>
</dbReference>
<feature type="region of interest" description="Disordered" evidence="1">
    <location>
        <begin position="148"/>
        <end position="246"/>
    </location>
</feature>
<feature type="transmembrane region" description="Helical" evidence="2">
    <location>
        <begin position="259"/>
        <end position="277"/>
    </location>
</feature>
<dbReference type="EMBL" id="CP030759">
    <property type="protein sequence ID" value="AXA35946.1"/>
    <property type="molecule type" value="Genomic_DNA"/>
</dbReference>
<proteinExistence type="predicted"/>
<feature type="compositionally biased region" description="Polar residues" evidence="1">
    <location>
        <begin position="495"/>
        <end position="522"/>
    </location>
</feature>
<dbReference type="PANTHER" id="PTHR48148:SF3">
    <property type="entry name" value="KERATINOCYTE PROLINE-RICH PROTEIN"/>
    <property type="match status" value="1"/>
</dbReference>
<keyword evidence="2" id="KW-0812">Transmembrane</keyword>
<name>A0A2Z4Y4Q4_SUMC1</name>